<organism evidence="2 3">
    <name type="scientific">Boletus reticuloceps</name>
    <dbReference type="NCBI Taxonomy" id="495285"/>
    <lineage>
        <taxon>Eukaryota</taxon>
        <taxon>Fungi</taxon>
        <taxon>Dikarya</taxon>
        <taxon>Basidiomycota</taxon>
        <taxon>Agaricomycotina</taxon>
        <taxon>Agaricomycetes</taxon>
        <taxon>Agaricomycetidae</taxon>
        <taxon>Boletales</taxon>
        <taxon>Boletineae</taxon>
        <taxon>Boletaceae</taxon>
        <taxon>Boletoideae</taxon>
        <taxon>Boletus</taxon>
    </lineage>
</organism>
<feature type="region of interest" description="Disordered" evidence="1">
    <location>
        <begin position="79"/>
        <end position="104"/>
    </location>
</feature>
<feature type="compositionally biased region" description="Polar residues" evidence="1">
    <location>
        <begin position="84"/>
        <end position="98"/>
    </location>
</feature>
<feature type="region of interest" description="Disordered" evidence="1">
    <location>
        <begin position="159"/>
        <end position="185"/>
    </location>
</feature>
<reference evidence="2" key="1">
    <citation type="submission" date="2021-03" db="EMBL/GenBank/DDBJ databases">
        <title>Evolutionary innovations through gain and loss of genes in the ectomycorrhizal Boletales.</title>
        <authorList>
            <person name="Wu G."/>
            <person name="Miyauchi S."/>
            <person name="Morin E."/>
            <person name="Yang Z.-L."/>
            <person name="Xu J."/>
            <person name="Martin F.M."/>
        </authorList>
    </citation>
    <scope>NUCLEOTIDE SEQUENCE</scope>
    <source>
        <strain evidence="2">BR01</strain>
    </source>
</reference>
<dbReference type="EMBL" id="JAGFBS010000007">
    <property type="protein sequence ID" value="KAG6378061.1"/>
    <property type="molecule type" value="Genomic_DNA"/>
</dbReference>
<gene>
    <name evidence="2" type="ORF">JVT61DRAFT_13743</name>
</gene>
<name>A0A8I3AAK1_9AGAM</name>
<dbReference type="Proteomes" id="UP000683000">
    <property type="component" value="Unassembled WGS sequence"/>
</dbReference>
<feature type="compositionally biased region" description="Basic and acidic residues" evidence="1">
    <location>
        <begin position="176"/>
        <end position="185"/>
    </location>
</feature>
<feature type="region of interest" description="Disordered" evidence="1">
    <location>
        <begin position="416"/>
        <end position="437"/>
    </location>
</feature>
<protein>
    <submittedName>
        <fullName evidence="2">Uncharacterized protein</fullName>
    </submittedName>
</protein>
<comment type="caution">
    <text evidence="2">The sequence shown here is derived from an EMBL/GenBank/DDBJ whole genome shotgun (WGS) entry which is preliminary data.</text>
</comment>
<feature type="region of interest" description="Disordered" evidence="1">
    <location>
        <begin position="454"/>
        <end position="493"/>
    </location>
</feature>
<dbReference type="OrthoDB" id="2686772at2759"/>
<evidence type="ECO:0000313" key="2">
    <source>
        <dbReference type="EMBL" id="KAG6378061.1"/>
    </source>
</evidence>
<accession>A0A8I3AAK1</accession>
<evidence type="ECO:0000256" key="1">
    <source>
        <dbReference type="SAM" id="MobiDB-lite"/>
    </source>
</evidence>
<keyword evidence="3" id="KW-1185">Reference proteome</keyword>
<evidence type="ECO:0000313" key="3">
    <source>
        <dbReference type="Proteomes" id="UP000683000"/>
    </source>
</evidence>
<proteinExistence type="predicted"/>
<sequence length="746" mass="80682">MNNCRAGLYSFASTTAWLHKIGVASPPLLVMLGLTLPDSRILSGIASIGLTLANIAIILPHLRQPILDSIHALENALAHEQSTKEQTNLSPDRSNATQPVDLDAERSVLAPVLPSERQHQSPPFTCSATLKSVRSADTELLGYPNVEPEAAPQTMLLPPAEKTDDSQTSPQISHSPDADSSDRHVSSNHLFAREGRGALYTPLPVPDAEEIAFFDTEDATLSNNDPGEECPAAACERHTVPEGHSTIEYCGLKDGKACIHTVFLLPMLMHVEIRNSTDGTMFASGQRTMAEAVPPPNAIVRDHHKPVAEGTISDLPHGLPTRGDAVQSAQAKYSSVAGKEAVTKHRPESLEFIPQSVIRRTSARVRQQPCDAAGGDLATGYLYYIGRALACFLLYGNPSDETIHGKAAFVIETAPVEQESTSLSKRPAVHELSPLRKRPTHRRRLGVLARAALRDRRSTARRRRNDGNDGSSTSDSDSDFESDSESSSGSSADESILPRILGADLIAAIDANSESDLNLVASRRTKRTPLNLYEDFLISEDSTADISMVMQVSSYNDASEVIAPAYRSLTYEDIQQWASGVVQKCVRQVCRSRVHAEPSSPSQASDVCAERPSGSGVSQCPLSGLHCKLGAAALTDIPAPKTEELPVSLPPTSIQPSRKPLQVRNLRDIPEFVPRQGYVSMMTGRVEGPGRFNTRSTVDNARDAAARVIARMENQAGFNTRQWLVGTEEKRMVNTAGGRQGTLRCA</sequence>
<dbReference type="AlphaFoldDB" id="A0A8I3AAK1"/>